<dbReference type="Gene3D" id="3.60.110.10">
    <property type="entry name" value="Carbon-nitrogen hydrolase"/>
    <property type="match status" value="1"/>
</dbReference>
<dbReference type="EC" id="3.5.1.3" evidence="3"/>
<dbReference type="SUPFAM" id="SSF56317">
    <property type="entry name" value="Carbon-nitrogen hydrolase"/>
    <property type="match status" value="1"/>
</dbReference>
<dbReference type="PROSITE" id="PS01227">
    <property type="entry name" value="UPF0012"/>
    <property type="match status" value="1"/>
</dbReference>
<dbReference type="EMBL" id="CP036259">
    <property type="protein sequence ID" value="QDR80317.1"/>
    <property type="molecule type" value="Genomic_DNA"/>
</dbReference>
<dbReference type="CDD" id="cd07583">
    <property type="entry name" value="nitrilase_5"/>
    <property type="match status" value="1"/>
</dbReference>
<dbReference type="OrthoDB" id="9811121at2"/>
<comment type="similarity">
    <text evidence="1">Belongs to the carbon-nitrogen hydrolase superfamily. NIT1/NIT2 family.</text>
</comment>
<dbReference type="GO" id="GO:0050152">
    <property type="term" value="F:omega-amidase activity"/>
    <property type="evidence" value="ECO:0007669"/>
    <property type="project" value="UniProtKB-EC"/>
</dbReference>
<evidence type="ECO:0000313" key="4">
    <source>
        <dbReference type="Proteomes" id="UP000320776"/>
    </source>
</evidence>
<dbReference type="Proteomes" id="UP000320776">
    <property type="component" value="Chromosome"/>
</dbReference>
<proteinExistence type="inferred from homology"/>
<dbReference type="PROSITE" id="PS50263">
    <property type="entry name" value="CN_HYDROLASE"/>
    <property type="match status" value="1"/>
</dbReference>
<feature type="domain" description="CN hydrolase" evidence="2">
    <location>
        <begin position="1"/>
        <end position="236"/>
    </location>
</feature>
<evidence type="ECO:0000259" key="2">
    <source>
        <dbReference type="PROSITE" id="PS50263"/>
    </source>
</evidence>
<dbReference type="AlphaFoldDB" id="A0A517DSK7"/>
<dbReference type="KEGG" id="sted:SPTER_16400"/>
<dbReference type="InterPro" id="IPR001110">
    <property type="entry name" value="UPF0012_CS"/>
</dbReference>
<evidence type="ECO:0000256" key="1">
    <source>
        <dbReference type="ARBA" id="ARBA00010613"/>
    </source>
</evidence>
<name>A0A517DSK7_9FIRM</name>
<dbReference type="InterPro" id="IPR036526">
    <property type="entry name" value="C-N_Hydrolase_sf"/>
</dbReference>
<keyword evidence="4" id="KW-1185">Reference proteome</keyword>
<dbReference type="RefSeq" id="WP_144349941.1">
    <property type="nucleotide sequence ID" value="NZ_CP036259.1"/>
</dbReference>
<keyword evidence="3" id="KW-0378">Hydrolase</keyword>
<accession>A0A517DSK7</accession>
<sequence length="259" mass="28342">MKIAMLQMEIVAGDVAGNKNKGLALVEEAADKADVIILPEIWTTGYALKNVAQAAEHIDGPLMTQLAGIARKHHVNIIAGSVPVSRNGRTYNTTMVIDRQGTIINSYEKVHLFSMYGEEHFFAPGTKLGLLSLDKMTAGVAICYDLRFPELFRSLALQGAQAVFVPAGWPAARGHHWRTLVQARAIENHLYICAVNCVGEHKGSPFYGHSLLVDPEGVIIAEGDDRETIIYGEIDPARVAGARKDMLTFADRRPDLYSC</sequence>
<protein>
    <submittedName>
        <fullName evidence="3">Omega-amidase YafV</fullName>
        <ecNumber evidence="3">3.5.1.3</ecNumber>
    </submittedName>
</protein>
<dbReference type="PANTHER" id="PTHR23088">
    <property type="entry name" value="NITRILASE-RELATED"/>
    <property type="match status" value="1"/>
</dbReference>
<dbReference type="InterPro" id="IPR003010">
    <property type="entry name" value="C-N_Hydrolase"/>
</dbReference>
<evidence type="ECO:0000313" key="3">
    <source>
        <dbReference type="EMBL" id="QDR80317.1"/>
    </source>
</evidence>
<organism evidence="3 4">
    <name type="scientific">Sporomusa termitida</name>
    <dbReference type="NCBI Taxonomy" id="2377"/>
    <lineage>
        <taxon>Bacteria</taxon>
        <taxon>Bacillati</taxon>
        <taxon>Bacillota</taxon>
        <taxon>Negativicutes</taxon>
        <taxon>Selenomonadales</taxon>
        <taxon>Sporomusaceae</taxon>
        <taxon>Sporomusa</taxon>
    </lineage>
</organism>
<reference evidence="3 4" key="1">
    <citation type="submission" date="2019-02" db="EMBL/GenBank/DDBJ databases">
        <title>Closed genome of Sporomusa termitida DSM 4440.</title>
        <authorList>
            <person name="Poehlein A."/>
            <person name="Daniel R."/>
        </authorList>
    </citation>
    <scope>NUCLEOTIDE SEQUENCE [LARGE SCALE GENOMIC DNA]</scope>
    <source>
        <strain evidence="3 4">DSM 4440</strain>
    </source>
</reference>
<gene>
    <name evidence="3" type="primary">yafV</name>
    <name evidence="3" type="ORF">SPTER_16400</name>
</gene>
<dbReference type="PANTHER" id="PTHR23088:SF27">
    <property type="entry name" value="DEAMINATED GLUTATHIONE AMIDASE"/>
    <property type="match status" value="1"/>
</dbReference>
<dbReference type="Pfam" id="PF00795">
    <property type="entry name" value="CN_hydrolase"/>
    <property type="match status" value="1"/>
</dbReference>